<feature type="compositionally biased region" description="Basic and acidic residues" evidence="1">
    <location>
        <begin position="495"/>
        <end position="504"/>
    </location>
</feature>
<gene>
    <name evidence="3" type="ORF">FE697_014750</name>
</gene>
<name>A0A5Q6RWN0_9ACTN</name>
<dbReference type="Gene3D" id="3.40.720.10">
    <property type="entry name" value="Alkaline Phosphatase, subunit A"/>
    <property type="match status" value="1"/>
</dbReference>
<dbReference type="Pfam" id="PF01663">
    <property type="entry name" value="Phosphodiest"/>
    <property type="match status" value="1"/>
</dbReference>
<dbReference type="AlphaFoldDB" id="A0A5Q6RWN0"/>
<accession>A0A5Q6RWN0</accession>
<evidence type="ECO:0000256" key="1">
    <source>
        <dbReference type="SAM" id="MobiDB-lite"/>
    </source>
</evidence>
<evidence type="ECO:0000313" key="3">
    <source>
        <dbReference type="EMBL" id="KAA1422405.1"/>
    </source>
</evidence>
<dbReference type="Proteomes" id="UP000307768">
    <property type="component" value="Unassembled WGS sequence"/>
</dbReference>
<feature type="compositionally biased region" description="Low complexity" evidence="1">
    <location>
        <begin position="506"/>
        <end position="523"/>
    </location>
</feature>
<comment type="caution">
    <text evidence="3">The sequence shown here is derived from an EMBL/GenBank/DDBJ whole genome shotgun (WGS) entry which is preliminary data.</text>
</comment>
<keyword evidence="2" id="KW-1133">Transmembrane helix</keyword>
<keyword evidence="2" id="KW-0812">Transmembrane</keyword>
<feature type="transmembrane region" description="Helical" evidence="2">
    <location>
        <begin position="56"/>
        <end position="75"/>
    </location>
</feature>
<feature type="transmembrane region" description="Helical" evidence="2">
    <location>
        <begin position="87"/>
        <end position="112"/>
    </location>
</feature>
<organism evidence="3 4">
    <name type="scientific">Mumia zhuanghuii</name>
    <dbReference type="NCBI Taxonomy" id="2585211"/>
    <lineage>
        <taxon>Bacteria</taxon>
        <taxon>Bacillati</taxon>
        <taxon>Actinomycetota</taxon>
        <taxon>Actinomycetes</taxon>
        <taxon>Propionibacteriales</taxon>
        <taxon>Nocardioidaceae</taxon>
        <taxon>Mumia</taxon>
    </lineage>
</organism>
<protein>
    <submittedName>
        <fullName evidence="3">Alkaline phosphatase family protein</fullName>
    </submittedName>
</protein>
<dbReference type="InterPro" id="IPR017850">
    <property type="entry name" value="Alkaline_phosphatase_core_sf"/>
</dbReference>
<evidence type="ECO:0000313" key="4">
    <source>
        <dbReference type="Proteomes" id="UP000307768"/>
    </source>
</evidence>
<proteinExistence type="predicted"/>
<dbReference type="InterPro" id="IPR007165">
    <property type="entry name" value="Phage_holin_4_2"/>
</dbReference>
<dbReference type="OrthoDB" id="5404822at2"/>
<feature type="region of interest" description="Disordered" evidence="1">
    <location>
        <begin position="484"/>
        <end position="527"/>
    </location>
</feature>
<evidence type="ECO:0000256" key="2">
    <source>
        <dbReference type="SAM" id="Phobius"/>
    </source>
</evidence>
<reference evidence="3 4" key="1">
    <citation type="submission" date="2019-09" db="EMBL/GenBank/DDBJ databases">
        <title>Mumia zhuanghuii sp. nov. isolated from the intestinal contents of plateau pika (Ochotona curzoniae) in the Qinghai-Tibet plateau of China.</title>
        <authorList>
            <person name="Tian Z."/>
        </authorList>
    </citation>
    <scope>NUCLEOTIDE SEQUENCE [LARGE SCALE GENOMIC DNA]</scope>
    <source>
        <strain evidence="4">350</strain>
    </source>
</reference>
<dbReference type="InterPro" id="IPR002591">
    <property type="entry name" value="Phosphodiest/P_Trfase"/>
</dbReference>
<feature type="transmembrane region" description="Helical" evidence="2">
    <location>
        <begin position="32"/>
        <end position="50"/>
    </location>
</feature>
<keyword evidence="2" id="KW-0472">Membrane</keyword>
<sequence length="698" mass="73552">MPSARTCLAHWGCDDVTAPSSHRVRGGDIGRLLVAWVAGTLTLLLVDVVLDELTFTSWWAAPVAAAVIGVVGLILHPLLVAVAARVGWLAVIALAVVGQAIVVGVALAVVPGVEVDSWWAPIVAAWLAALVGSVLAWLGAAGTDEGFAVSLARRGRRSRERPDGPLPDGLLIVQIDGVPYPVLTWALAAGNTPTLDRWMRAGSHTLHEWRPTVPCTTPASQLGILHGSVERVPAFRWYDRELGRVLTANHPADAAIIEQRAEGPGLLSNGGVSVSNLFSGGADRTAMVMSRLRTGRGTTITREAVGWFVLRPDGFARSLFRAVGEVVRERAQSARQVRRDLRPRVARDWVFALMRAVTNGVIRDLSTAVVAQEMLRGTPIVYVDYVDYDEVAHHAGVFRRESLAALEALDGVLATLATVAESAPRHYRIAVVSDHGQSQGDTFLQLDGATLADAVAALTSQSVEAVQTTGEDYARLRALAEDMAGSGAGSGTARRTADRLDRRTRAGSAGDTTAPGGPAAARGSDGRSDSELIVLASGNLGLVHARTDRRLLLHEIDERWPRLIPGLVNNPTIGCVVAMTVAEGPVAIGPDGIHALRTGAVVGDCDPLAAYGEGARDRLLPAAERPMAPDLYVISACDAATGAVHAFEELVGSHGGLGGWQDRAVLIAPADLAAPPAEIIGADSLHQVLRGWRDELGA</sequence>
<dbReference type="EMBL" id="VDFQ02000004">
    <property type="protein sequence ID" value="KAA1422405.1"/>
    <property type="molecule type" value="Genomic_DNA"/>
</dbReference>
<dbReference type="Pfam" id="PF04020">
    <property type="entry name" value="Phage_holin_4_2"/>
    <property type="match status" value="1"/>
</dbReference>
<dbReference type="SUPFAM" id="SSF53649">
    <property type="entry name" value="Alkaline phosphatase-like"/>
    <property type="match status" value="1"/>
</dbReference>
<feature type="transmembrane region" description="Helical" evidence="2">
    <location>
        <begin position="118"/>
        <end position="138"/>
    </location>
</feature>